<keyword evidence="7" id="KW-0275">Fatty acid biosynthesis</keyword>
<organism evidence="10">
    <name type="scientific">uncultured delta proteobacterium</name>
    <dbReference type="NCBI Taxonomy" id="34034"/>
    <lineage>
        <taxon>Bacteria</taxon>
        <taxon>Deltaproteobacteria</taxon>
        <taxon>environmental samples</taxon>
    </lineage>
</organism>
<keyword evidence="6" id="KW-0443">Lipid metabolism</keyword>
<keyword evidence="3" id="KW-0378">Hydrolase</keyword>
<accession>A0A212KEH3</accession>
<comment type="similarity">
    <text evidence="1">Belongs to the acyl-ACP thioesterase family.</text>
</comment>
<dbReference type="InterPro" id="IPR049427">
    <property type="entry name" value="Acyl-ACP_TE_C"/>
</dbReference>
<evidence type="ECO:0000256" key="1">
    <source>
        <dbReference type="ARBA" id="ARBA00006500"/>
    </source>
</evidence>
<evidence type="ECO:0000256" key="3">
    <source>
        <dbReference type="ARBA" id="ARBA00022801"/>
    </source>
</evidence>
<dbReference type="EMBL" id="FLUQ01000006">
    <property type="protein sequence ID" value="SBW10047.1"/>
    <property type="molecule type" value="Genomic_DNA"/>
</dbReference>
<dbReference type="GO" id="GO:0000036">
    <property type="term" value="F:acyl carrier activity"/>
    <property type="evidence" value="ECO:0007669"/>
    <property type="project" value="TreeGrafter"/>
</dbReference>
<gene>
    <name evidence="10" type="ORF">KL86DPRO_60010</name>
</gene>
<evidence type="ECO:0000313" key="10">
    <source>
        <dbReference type="EMBL" id="SBW10047.1"/>
    </source>
</evidence>
<name>A0A212KEH3_9DELT</name>
<sequence length="247" mass="27934">MTIAPHTEWFTVYTFQEDQNGTARVQALCDYMQEAAGNHAAALGVSIDRLYAEGLAWVLARMRVAPVSLPAVHERIQVETWPVGVEGLQFRRDFIVRGEDGTVLARAVSHWVVVSLETRKVGRIPAFIAAIALDNAATAMDDGKSRLPEAGEEWETGRFRARLADVDRNHHVNNVRYMEWILESLPEAVRDRMRLADLEVTFRAESFRNDVICARTMPDGRENGFAHSLVREADGRELVRARSLWHI</sequence>
<keyword evidence="5" id="KW-0809">Transit peptide</keyword>
<dbReference type="InterPro" id="IPR002864">
    <property type="entry name" value="Acyl-ACP_thioesterase_NHD"/>
</dbReference>
<evidence type="ECO:0000259" key="8">
    <source>
        <dbReference type="Pfam" id="PF01643"/>
    </source>
</evidence>
<dbReference type="GO" id="GO:0016297">
    <property type="term" value="F:fatty acyl-[ACP] hydrolase activity"/>
    <property type="evidence" value="ECO:0007669"/>
    <property type="project" value="InterPro"/>
</dbReference>
<dbReference type="Pfam" id="PF01643">
    <property type="entry name" value="Acyl-ACP_TE"/>
    <property type="match status" value="1"/>
</dbReference>
<keyword evidence="4" id="KW-0276">Fatty acid metabolism</keyword>
<reference evidence="10" key="1">
    <citation type="submission" date="2016-04" db="EMBL/GenBank/DDBJ databases">
        <authorList>
            <person name="Evans L.H."/>
            <person name="Alamgir A."/>
            <person name="Owens N."/>
            <person name="Weber N.D."/>
            <person name="Virtaneva K."/>
            <person name="Barbian K."/>
            <person name="Babar A."/>
            <person name="Rosenke K."/>
        </authorList>
    </citation>
    <scope>NUCLEOTIDE SEQUENCE</scope>
    <source>
        <strain evidence="10">86</strain>
    </source>
</reference>
<evidence type="ECO:0000256" key="2">
    <source>
        <dbReference type="ARBA" id="ARBA00022516"/>
    </source>
</evidence>
<protein>
    <submittedName>
        <fullName evidence="10">Acyl-ACP thioesterase family protein</fullName>
    </submittedName>
</protein>
<dbReference type="CDD" id="cd00586">
    <property type="entry name" value="4HBT"/>
    <property type="match status" value="1"/>
</dbReference>
<dbReference type="PANTHER" id="PTHR31727:SF6">
    <property type="entry name" value="OLEOYL-ACYL CARRIER PROTEIN THIOESTERASE 1, CHLOROPLASTIC"/>
    <property type="match status" value="1"/>
</dbReference>
<feature type="domain" description="Acyl-ACP thioesterase-like C-terminal" evidence="9">
    <location>
        <begin position="153"/>
        <end position="246"/>
    </location>
</feature>
<feature type="domain" description="Acyl-ACP thioesterase N-terminal hotdog" evidence="8">
    <location>
        <begin position="7"/>
        <end position="127"/>
    </location>
</feature>
<evidence type="ECO:0000256" key="5">
    <source>
        <dbReference type="ARBA" id="ARBA00022946"/>
    </source>
</evidence>
<keyword evidence="2" id="KW-0444">Lipid biosynthesis</keyword>
<dbReference type="Pfam" id="PF20791">
    <property type="entry name" value="Acyl-ACP_TE_C"/>
    <property type="match status" value="1"/>
</dbReference>
<dbReference type="AlphaFoldDB" id="A0A212KEH3"/>
<proteinExistence type="inferred from homology"/>
<dbReference type="InterPro" id="IPR029069">
    <property type="entry name" value="HotDog_dom_sf"/>
</dbReference>
<evidence type="ECO:0000256" key="4">
    <source>
        <dbReference type="ARBA" id="ARBA00022832"/>
    </source>
</evidence>
<dbReference type="SUPFAM" id="SSF54637">
    <property type="entry name" value="Thioesterase/thiol ester dehydrase-isomerase"/>
    <property type="match status" value="2"/>
</dbReference>
<evidence type="ECO:0000256" key="6">
    <source>
        <dbReference type="ARBA" id="ARBA00023098"/>
    </source>
</evidence>
<evidence type="ECO:0000259" key="9">
    <source>
        <dbReference type="Pfam" id="PF20791"/>
    </source>
</evidence>
<evidence type="ECO:0000256" key="7">
    <source>
        <dbReference type="ARBA" id="ARBA00023160"/>
    </source>
</evidence>
<dbReference type="Gene3D" id="3.10.129.10">
    <property type="entry name" value="Hotdog Thioesterase"/>
    <property type="match status" value="1"/>
</dbReference>
<dbReference type="PANTHER" id="PTHR31727">
    <property type="entry name" value="OLEOYL-ACYL CARRIER PROTEIN THIOESTERASE 1, CHLOROPLASTIC"/>
    <property type="match status" value="1"/>
</dbReference>
<dbReference type="InterPro" id="IPR045023">
    <property type="entry name" value="FATA/B"/>
</dbReference>